<feature type="compositionally biased region" description="Basic and acidic residues" evidence="1">
    <location>
        <begin position="10"/>
        <end position="23"/>
    </location>
</feature>
<organism evidence="2 3">
    <name type="scientific">Emiliania huxleyi (strain CCMP1516)</name>
    <dbReference type="NCBI Taxonomy" id="280463"/>
    <lineage>
        <taxon>Eukaryota</taxon>
        <taxon>Haptista</taxon>
        <taxon>Haptophyta</taxon>
        <taxon>Prymnesiophyceae</taxon>
        <taxon>Isochrysidales</taxon>
        <taxon>Noelaerhabdaceae</taxon>
        <taxon>Emiliania</taxon>
    </lineage>
</organism>
<feature type="region of interest" description="Disordered" evidence="1">
    <location>
        <begin position="106"/>
        <end position="188"/>
    </location>
</feature>
<dbReference type="PANTHER" id="PTHR13507">
    <property type="entry name" value="PRKR-INTERACTING PROTEIN 1"/>
    <property type="match status" value="1"/>
</dbReference>
<feature type="region of interest" description="Disordered" evidence="1">
    <location>
        <begin position="1"/>
        <end position="37"/>
    </location>
</feature>
<dbReference type="Proteomes" id="UP000013827">
    <property type="component" value="Unassembled WGS sequence"/>
</dbReference>
<reference evidence="2" key="2">
    <citation type="submission" date="2024-10" db="UniProtKB">
        <authorList>
            <consortium name="EnsemblProtists"/>
        </authorList>
    </citation>
    <scope>IDENTIFICATION</scope>
</reference>
<feature type="compositionally biased region" description="Low complexity" evidence="1">
    <location>
        <begin position="159"/>
        <end position="171"/>
    </location>
</feature>
<dbReference type="GO" id="GO:0019901">
    <property type="term" value="F:protein kinase binding"/>
    <property type="evidence" value="ECO:0007669"/>
    <property type="project" value="TreeGrafter"/>
</dbReference>
<dbReference type="HOGENOM" id="CLU_1443499_0_0_1"/>
<accession>A0A0D3J1E5</accession>
<protein>
    <submittedName>
        <fullName evidence="2">Uncharacterized protein</fullName>
    </submittedName>
</protein>
<dbReference type="PANTHER" id="PTHR13507:SF0">
    <property type="entry name" value="PRKR-INTERACTING PROTEIN 1"/>
    <property type="match status" value="1"/>
</dbReference>
<dbReference type="Pfam" id="PF06658">
    <property type="entry name" value="DUF1168"/>
    <property type="match status" value="1"/>
</dbReference>
<sequence>MASSVVSGRQLEKWEKEREDANRTEIPMPKAARDSFNSMQPNFNALAKFEKKLDRFTQRMEDKDSGVKTEAIVNVMSSTAGAGSGDFHTYRGFRKKENARIADFEAARKEDEARRAWEAEQAEREADVLAKRSKKAAKRARQKEKERERQQAEKRARGEASAAAGGAAAGEEGAGGGGGEAPAAAGSS</sequence>
<reference evidence="3" key="1">
    <citation type="journal article" date="2013" name="Nature">
        <title>Pan genome of the phytoplankton Emiliania underpins its global distribution.</title>
        <authorList>
            <person name="Read B.A."/>
            <person name="Kegel J."/>
            <person name="Klute M.J."/>
            <person name="Kuo A."/>
            <person name="Lefebvre S.C."/>
            <person name="Maumus F."/>
            <person name="Mayer C."/>
            <person name="Miller J."/>
            <person name="Monier A."/>
            <person name="Salamov A."/>
            <person name="Young J."/>
            <person name="Aguilar M."/>
            <person name="Claverie J.M."/>
            <person name="Frickenhaus S."/>
            <person name="Gonzalez K."/>
            <person name="Herman E.K."/>
            <person name="Lin Y.C."/>
            <person name="Napier J."/>
            <person name="Ogata H."/>
            <person name="Sarno A.F."/>
            <person name="Shmutz J."/>
            <person name="Schroeder D."/>
            <person name="de Vargas C."/>
            <person name="Verret F."/>
            <person name="von Dassow P."/>
            <person name="Valentin K."/>
            <person name="Van de Peer Y."/>
            <person name="Wheeler G."/>
            <person name="Dacks J.B."/>
            <person name="Delwiche C.F."/>
            <person name="Dyhrman S.T."/>
            <person name="Glockner G."/>
            <person name="John U."/>
            <person name="Richards T."/>
            <person name="Worden A.Z."/>
            <person name="Zhang X."/>
            <person name="Grigoriev I.V."/>
            <person name="Allen A.E."/>
            <person name="Bidle K."/>
            <person name="Borodovsky M."/>
            <person name="Bowler C."/>
            <person name="Brownlee C."/>
            <person name="Cock J.M."/>
            <person name="Elias M."/>
            <person name="Gladyshev V.N."/>
            <person name="Groth M."/>
            <person name="Guda C."/>
            <person name="Hadaegh A."/>
            <person name="Iglesias-Rodriguez M.D."/>
            <person name="Jenkins J."/>
            <person name="Jones B.M."/>
            <person name="Lawson T."/>
            <person name="Leese F."/>
            <person name="Lindquist E."/>
            <person name="Lobanov A."/>
            <person name="Lomsadze A."/>
            <person name="Malik S.B."/>
            <person name="Marsh M.E."/>
            <person name="Mackinder L."/>
            <person name="Mock T."/>
            <person name="Mueller-Roeber B."/>
            <person name="Pagarete A."/>
            <person name="Parker M."/>
            <person name="Probert I."/>
            <person name="Quesneville H."/>
            <person name="Raines C."/>
            <person name="Rensing S.A."/>
            <person name="Riano-Pachon D.M."/>
            <person name="Richier S."/>
            <person name="Rokitta S."/>
            <person name="Shiraiwa Y."/>
            <person name="Soanes D.M."/>
            <person name="van der Giezen M."/>
            <person name="Wahlund T.M."/>
            <person name="Williams B."/>
            <person name="Wilson W."/>
            <person name="Wolfe G."/>
            <person name="Wurch L.L."/>
        </authorList>
    </citation>
    <scope>NUCLEOTIDE SEQUENCE</scope>
</reference>
<dbReference type="GO" id="GO:0004860">
    <property type="term" value="F:protein kinase inhibitor activity"/>
    <property type="evidence" value="ECO:0007669"/>
    <property type="project" value="TreeGrafter"/>
</dbReference>
<dbReference type="EnsemblProtists" id="EOD17330">
    <property type="protein sequence ID" value="EOD17330"/>
    <property type="gene ID" value="EMIHUDRAFT_436363"/>
</dbReference>
<dbReference type="GeneID" id="17263499"/>
<dbReference type="RefSeq" id="XP_005769759.1">
    <property type="nucleotide sequence ID" value="XM_005769702.1"/>
</dbReference>
<feature type="compositionally biased region" description="Basic and acidic residues" evidence="1">
    <location>
        <begin position="106"/>
        <end position="130"/>
    </location>
</feature>
<feature type="compositionally biased region" description="Basic residues" evidence="1">
    <location>
        <begin position="131"/>
        <end position="142"/>
    </location>
</feature>
<name>A0A0D3J1E5_EMIH1</name>
<feature type="compositionally biased region" description="Basic and acidic residues" evidence="1">
    <location>
        <begin position="143"/>
        <end position="158"/>
    </location>
</feature>
<dbReference type="GO" id="GO:0003725">
    <property type="term" value="F:double-stranded RNA binding"/>
    <property type="evidence" value="ECO:0007669"/>
    <property type="project" value="InterPro"/>
</dbReference>
<dbReference type="OMA" id="NIMGSNA"/>
<dbReference type="GeneID" id="17263480"/>
<dbReference type="PaxDb" id="2903-EOD17330"/>
<proteinExistence type="predicted"/>
<dbReference type="STRING" id="2903.R1DS41"/>
<dbReference type="KEGG" id="ehx:EMIHUDRAFT_436363"/>
<dbReference type="EnsemblProtists" id="EOD17349">
    <property type="protein sequence ID" value="EOD17349"/>
    <property type="gene ID" value="EMIHUDRAFT_436371"/>
</dbReference>
<dbReference type="GO" id="GO:0005730">
    <property type="term" value="C:nucleolus"/>
    <property type="evidence" value="ECO:0007669"/>
    <property type="project" value="TreeGrafter"/>
</dbReference>
<dbReference type="InterPro" id="IPR009548">
    <property type="entry name" value="Prkrip1"/>
</dbReference>
<dbReference type="KEGG" id="ehx:EMIHUDRAFT_436371"/>
<keyword evidence="3" id="KW-1185">Reference proteome</keyword>
<dbReference type="AlphaFoldDB" id="A0A0D3J1E5"/>
<evidence type="ECO:0000313" key="3">
    <source>
        <dbReference type="Proteomes" id="UP000013827"/>
    </source>
</evidence>
<evidence type="ECO:0000256" key="1">
    <source>
        <dbReference type="SAM" id="MobiDB-lite"/>
    </source>
</evidence>
<evidence type="ECO:0000313" key="2">
    <source>
        <dbReference type="EnsemblProtists" id="EOD17330"/>
    </source>
</evidence>
<dbReference type="RefSeq" id="XP_005769778.1">
    <property type="nucleotide sequence ID" value="XM_005769721.1"/>
</dbReference>